<dbReference type="SUPFAM" id="SSF53474">
    <property type="entry name" value="alpha/beta-Hydrolases"/>
    <property type="match status" value="1"/>
</dbReference>
<protein>
    <submittedName>
        <fullName evidence="1">UPF0613 protein</fullName>
    </submittedName>
</protein>
<dbReference type="PANTHER" id="PTHR31591:SF7">
    <property type="entry name" value="DUF1749-DOMAIN-CONTAINING PROTEIN"/>
    <property type="match status" value="1"/>
</dbReference>
<organism evidence="1 2">
    <name type="scientific">Apiospora arundinis</name>
    <dbReference type="NCBI Taxonomy" id="335852"/>
    <lineage>
        <taxon>Eukaryota</taxon>
        <taxon>Fungi</taxon>
        <taxon>Dikarya</taxon>
        <taxon>Ascomycota</taxon>
        <taxon>Pezizomycotina</taxon>
        <taxon>Sordariomycetes</taxon>
        <taxon>Xylariomycetidae</taxon>
        <taxon>Amphisphaeriales</taxon>
        <taxon>Apiosporaceae</taxon>
        <taxon>Apiospora</taxon>
    </lineage>
</organism>
<accession>A0ABR2IWE9</accession>
<dbReference type="Proteomes" id="UP001390339">
    <property type="component" value="Unassembled WGS sequence"/>
</dbReference>
<dbReference type="Gene3D" id="3.40.50.1820">
    <property type="entry name" value="alpha/beta hydrolase"/>
    <property type="match status" value="1"/>
</dbReference>
<dbReference type="Pfam" id="PF08538">
    <property type="entry name" value="DUF1749"/>
    <property type="match status" value="1"/>
</dbReference>
<dbReference type="InterPro" id="IPR029058">
    <property type="entry name" value="AB_hydrolase_fold"/>
</dbReference>
<name>A0ABR2IWE9_9PEZI</name>
<evidence type="ECO:0000313" key="1">
    <source>
        <dbReference type="EMBL" id="KAK8868962.1"/>
    </source>
</evidence>
<comment type="caution">
    <text evidence="1">The sequence shown here is derived from an EMBL/GenBank/DDBJ whole genome shotgun (WGS) entry which is preliminary data.</text>
</comment>
<reference evidence="1 2" key="1">
    <citation type="journal article" date="2024" name="IMA Fungus">
        <title>Apiospora arundinis, a panoply of carbohydrate-active enzymes and secondary metabolites.</title>
        <authorList>
            <person name="Sorensen T."/>
            <person name="Petersen C."/>
            <person name="Muurmann A.T."/>
            <person name="Christiansen J.V."/>
            <person name="Brundto M.L."/>
            <person name="Overgaard C.K."/>
            <person name="Boysen A.T."/>
            <person name="Wollenberg R.D."/>
            <person name="Larsen T.O."/>
            <person name="Sorensen J.L."/>
            <person name="Nielsen K.L."/>
            <person name="Sondergaard T.E."/>
        </authorList>
    </citation>
    <scope>NUCLEOTIDE SEQUENCE [LARGE SCALE GENOMIC DNA]</scope>
    <source>
        <strain evidence="1 2">AAU 773</strain>
    </source>
</reference>
<dbReference type="PANTHER" id="PTHR31591">
    <property type="entry name" value="UPF0613 PROTEIN PB24D3.06C"/>
    <property type="match status" value="1"/>
</dbReference>
<evidence type="ECO:0000313" key="2">
    <source>
        <dbReference type="Proteomes" id="UP001390339"/>
    </source>
</evidence>
<proteinExistence type="predicted"/>
<dbReference type="EMBL" id="JAPCWZ010000004">
    <property type="protein sequence ID" value="KAK8868962.1"/>
    <property type="molecule type" value="Genomic_DNA"/>
</dbReference>
<dbReference type="InterPro" id="IPR013744">
    <property type="entry name" value="SidJ"/>
</dbReference>
<keyword evidence="2" id="KW-1185">Reference proteome</keyword>
<sequence>MMPPQGPVSGDEPPSSAATTFSTTVHRFPSPTPHNTAFETGPANAQNALVFIGGLGDGPFTVYYPRAISAAFIRNGLNYSLFELRMASSYTQFGFKRLCDDVADIAALVSYLRSLGKQRIVLMGHSTGTQDCMEYVSPAYSDLPPVDGFILQAPACDRGALLMGMGAEKLEQSVQTARGLIAAGKGHERMPTDVVPAGVFDVPISADRWYSLSAKDGGDNYFDPDYTPDEARVFWQRFSKPLLILHSGKDEYIPATVDKEALIQQWKSLCHAGVVSDLSGVIPNSNHRVEQPPGESEKWLVNVVIRFLEDSM</sequence>
<gene>
    <name evidence="1" type="ORF">PGQ11_007540</name>
</gene>